<dbReference type="Pfam" id="PF12697">
    <property type="entry name" value="Abhydrolase_6"/>
    <property type="match status" value="1"/>
</dbReference>
<evidence type="ECO:0000313" key="4">
    <source>
        <dbReference type="Proteomes" id="UP000277212"/>
    </source>
</evidence>
<dbReference type="EMBL" id="NKUJ01000124">
    <property type="protein sequence ID" value="RMJ12839.1"/>
    <property type="molecule type" value="Genomic_DNA"/>
</dbReference>
<feature type="chain" id="PRO_5017961998" description="AB hydrolase-1 domain-containing protein" evidence="1">
    <location>
        <begin position="17"/>
        <end position="373"/>
    </location>
</feature>
<dbReference type="STRING" id="2010991.A0A3M2S5S7"/>
<name>A0A3M2S5S7_9HYPO</name>
<evidence type="ECO:0000256" key="1">
    <source>
        <dbReference type="SAM" id="SignalP"/>
    </source>
</evidence>
<feature type="signal peptide" evidence="1">
    <location>
        <begin position="1"/>
        <end position="16"/>
    </location>
</feature>
<dbReference type="Proteomes" id="UP000277212">
    <property type="component" value="Unassembled WGS sequence"/>
</dbReference>
<reference evidence="3 4" key="1">
    <citation type="submission" date="2017-06" db="EMBL/GenBank/DDBJ databases">
        <title>Comparative genomic analysis of Ambrosia Fusariam Clade fungi.</title>
        <authorList>
            <person name="Stajich J.E."/>
            <person name="Carrillo J."/>
            <person name="Kijimoto T."/>
            <person name="Eskalen A."/>
            <person name="O'Donnell K."/>
            <person name="Kasson M."/>
        </authorList>
    </citation>
    <scope>NUCLEOTIDE SEQUENCE [LARGE SCALE GENOMIC DNA]</scope>
    <source>
        <strain evidence="3">UCR3666</strain>
    </source>
</reference>
<dbReference type="InterPro" id="IPR029058">
    <property type="entry name" value="AB_hydrolase_fold"/>
</dbReference>
<evidence type="ECO:0000313" key="3">
    <source>
        <dbReference type="EMBL" id="RMJ12839.1"/>
    </source>
</evidence>
<sequence length="373" mass="40463">MFKPLAFFALFAAASARKCTDITVPVSLKAENAVFDLDKPLTKVDVTNFILNLSRQGDNFVEGITKGTAVITGNYKLAATYCEPDYGPGDEIQIMTHGIGFDRSYWDMSYNKDKYSYVAKAVDQHKYSTLTWDRLGIGASSKGHPIDEIQVFLEIAALKELTRKARKGLLPGINAKYSKAVHIGHSFGSVISLALANTAPELTDAIVLTGFAQTPTYLSLFAVSNNFIPVKESPNADKYPAGYVATASTVSVHMNFFAEGNFDPQMLKLAYKTAQPTTPGELLTLAGPMLEENSYTGPVFVVTGDRDVPFCGGNCMATGGVDSELPSLLDTSKKYFPHASRLNTTVIPGTGHGMNLEYTCGQTYDAIFDFLSE</sequence>
<dbReference type="AlphaFoldDB" id="A0A3M2S5S7"/>
<dbReference type="InterPro" id="IPR000073">
    <property type="entry name" value="AB_hydrolase_1"/>
</dbReference>
<gene>
    <name evidence="3" type="ORF">CDV36_007535</name>
</gene>
<keyword evidence="1" id="KW-0732">Signal</keyword>
<evidence type="ECO:0000259" key="2">
    <source>
        <dbReference type="Pfam" id="PF12697"/>
    </source>
</evidence>
<dbReference type="Gene3D" id="3.40.50.1820">
    <property type="entry name" value="alpha/beta hydrolase"/>
    <property type="match status" value="1"/>
</dbReference>
<organism evidence="3 4">
    <name type="scientific">Fusarium kuroshium</name>
    <dbReference type="NCBI Taxonomy" id="2010991"/>
    <lineage>
        <taxon>Eukaryota</taxon>
        <taxon>Fungi</taxon>
        <taxon>Dikarya</taxon>
        <taxon>Ascomycota</taxon>
        <taxon>Pezizomycotina</taxon>
        <taxon>Sordariomycetes</taxon>
        <taxon>Hypocreomycetidae</taxon>
        <taxon>Hypocreales</taxon>
        <taxon>Nectriaceae</taxon>
        <taxon>Fusarium</taxon>
        <taxon>Fusarium solani species complex</taxon>
    </lineage>
</organism>
<accession>A0A3M2S5S7</accession>
<dbReference type="SUPFAM" id="SSF53474">
    <property type="entry name" value="alpha/beta-Hydrolases"/>
    <property type="match status" value="1"/>
</dbReference>
<keyword evidence="4" id="KW-1185">Reference proteome</keyword>
<dbReference type="OrthoDB" id="190201at2759"/>
<feature type="domain" description="AB hydrolase-1" evidence="2">
    <location>
        <begin position="95"/>
        <end position="357"/>
    </location>
</feature>
<comment type="caution">
    <text evidence="3">The sequence shown here is derived from an EMBL/GenBank/DDBJ whole genome shotgun (WGS) entry which is preliminary data.</text>
</comment>
<protein>
    <recommendedName>
        <fullName evidence="2">AB hydrolase-1 domain-containing protein</fullName>
    </recommendedName>
</protein>
<proteinExistence type="predicted"/>